<organism evidence="2 3">
    <name type="scientific">Actinomadura miaoliensis</name>
    <dbReference type="NCBI Taxonomy" id="430685"/>
    <lineage>
        <taxon>Bacteria</taxon>
        <taxon>Bacillati</taxon>
        <taxon>Actinomycetota</taxon>
        <taxon>Actinomycetes</taxon>
        <taxon>Streptosporangiales</taxon>
        <taxon>Thermomonosporaceae</taxon>
        <taxon>Actinomadura</taxon>
    </lineage>
</organism>
<name>A0ABP7VFK3_9ACTN</name>
<dbReference type="EMBL" id="BAAAZG010000010">
    <property type="protein sequence ID" value="GAA4066299.1"/>
    <property type="molecule type" value="Genomic_DNA"/>
</dbReference>
<accession>A0ABP7VFK3</accession>
<keyword evidence="3" id="KW-1185">Reference proteome</keyword>
<reference evidence="3" key="1">
    <citation type="journal article" date="2019" name="Int. J. Syst. Evol. Microbiol.">
        <title>The Global Catalogue of Microorganisms (GCM) 10K type strain sequencing project: providing services to taxonomists for standard genome sequencing and annotation.</title>
        <authorList>
            <consortium name="The Broad Institute Genomics Platform"/>
            <consortium name="The Broad Institute Genome Sequencing Center for Infectious Disease"/>
            <person name="Wu L."/>
            <person name="Ma J."/>
        </authorList>
    </citation>
    <scope>NUCLEOTIDE SEQUENCE [LARGE SCALE GENOMIC DNA]</scope>
    <source>
        <strain evidence="3">JCM 16702</strain>
    </source>
</reference>
<comment type="caution">
    <text evidence="2">The sequence shown here is derived from an EMBL/GenBank/DDBJ whole genome shotgun (WGS) entry which is preliminary data.</text>
</comment>
<dbReference type="PANTHER" id="PTHR33169">
    <property type="entry name" value="PADR-FAMILY TRANSCRIPTIONAL REGULATOR"/>
    <property type="match status" value="1"/>
</dbReference>
<evidence type="ECO:0000313" key="3">
    <source>
        <dbReference type="Proteomes" id="UP001500683"/>
    </source>
</evidence>
<feature type="domain" description="Transcription regulator PadR N-terminal" evidence="1">
    <location>
        <begin position="12"/>
        <end position="87"/>
    </location>
</feature>
<evidence type="ECO:0000313" key="2">
    <source>
        <dbReference type="EMBL" id="GAA4066299.1"/>
    </source>
</evidence>
<evidence type="ECO:0000259" key="1">
    <source>
        <dbReference type="Pfam" id="PF03551"/>
    </source>
</evidence>
<dbReference type="Proteomes" id="UP001500683">
    <property type="component" value="Unassembled WGS sequence"/>
</dbReference>
<dbReference type="Gene3D" id="1.10.10.10">
    <property type="entry name" value="Winged helix-like DNA-binding domain superfamily/Winged helix DNA-binding domain"/>
    <property type="match status" value="1"/>
</dbReference>
<dbReference type="Pfam" id="PF03551">
    <property type="entry name" value="PadR"/>
    <property type="match status" value="1"/>
</dbReference>
<dbReference type="PANTHER" id="PTHR33169:SF14">
    <property type="entry name" value="TRANSCRIPTIONAL REGULATOR RV3488"/>
    <property type="match status" value="1"/>
</dbReference>
<sequence length="207" mass="23651">MSRPITPLALTVLRMLCDGPMHPYEMQQRIRKHAYDHAVKVTHGALYNSVERLAGQGLIEPVQTSREGRRPERTVYRITDTGRDAAHRRLADILSAPVEEYPLFDAGLAFINLLPEDEVAQHLETRRNALEFLLGGHQTAYEALRERGVERYKLLDMELNIARVRTELEYVRALVDDLAEGRMTWADDDRLTICHPHGDTPDEEISA</sequence>
<dbReference type="SUPFAM" id="SSF46785">
    <property type="entry name" value="Winged helix' DNA-binding domain"/>
    <property type="match status" value="1"/>
</dbReference>
<gene>
    <name evidence="2" type="ORF">GCM10022214_20830</name>
</gene>
<dbReference type="InterPro" id="IPR036388">
    <property type="entry name" value="WH-like_DNA-bd_sf"/>
</dbReference>
<dbReference type="InterPro" id="IPR005149">
    <property type="entry name" value="Tscrpt_reg_PadR_N"/>
</dbReference>
<dbReference type="InterPro" id="IPR052509">
    <property type="entry name" value="Metal_resp_DNA-bind_regulator"/>
</dbReference>
<dbReference type="InterPro" id="IPR036390">
    <property type="entry name" value="WH_DNA-bd_sf"/>
</dbReference>
<dbReference type="RefSeq" id="WP_344944364.1">
    <property type="nucleotide sequence ID" value="NZ_BAAAZG010000010.1"/>
</dbReference>
<proteinExistence type="predicted"/>
<protein>
    <submittedName>
        <fullName evidence="2">PadR family transcriptional regulator</fullName>
    </submittedName>
</protein>